<evidence type="ECO:0000256" key="4">
    <source>
        <dbReference type="ARBA" id="ARBA00023136"/>
    </source>
</evidence>
<name>A0A3B0WI49_9ZZZZ</name>
<protein>
    <submittedName>
        <fullName evidence="6">Cytochrome oxidase biogenesis protein Surf1, facilitates heme A insertion</fullName>
    </submittedName>
</protein>
<dbReference type="CDD" id="cd06662">
    <property type="entry name" value="SURF1"/>
    <property type="match status" value="1"/>
</dbReference>
<reference evidence="6" key="1">
    <citation type="submission" date="2018-06" db="EMBL/GenBank/DDBJ databases">
        <authorList>
            <person name="Zhirakovskaya E."/>
        </authorList>
    </citation>
    <scope>NUCLEOTIDE SEQUENCE</scope>
</reference>
<dbReference type="GO" id="GO:0016020">
    <property type="term" value="C:membrane"/>
    <property type="evidence" value="ECO:0007669"/>
    <property type="project" value="UniProtKB-SubCell"/>
</dbReference>
<accession>A0A3B0WI49</accession>
<dbReference type="PANTHER" id="PTHR23427">
    <property type="entry name" value="SURFEIT LOCUS PROTEIN"/>
    <property type="match status" value="1"/>
</dbReference>
<feature type="transmembrane region" description="Helical" evidence="5">
    <location>
        <begin position="15"/>
        <end position="34"/>
    </location>
</feature>
<sequence length="244" mass="28172">MSGIQLKHYLFKPTLIPSLITLILLCLMIWLGFWQLDRATFKDNIQTQLKSNQDKPEIAIYDIEENEKDWLYRPAFITGRFDTDHQIYLDNQVHNMVSGYSVLTPVWLTDQKAILVNRGWLPVGKSRSTLPDISIDTRIRRIHGFAANAPSKGIVLSDNANIYEPWPPVLQYIDIAEIEKEIGYKLMPMILVMNREKETPLTPLPIKINMPSEKHTAYAFQWFGLSLALLTIFIVVNTKNTEKE</sequence>
<dbReference type="AlphaFoldDB" id="A0A3B0WI49"/>
<evidence type="ECO:0000256" key="3">
    <source>
        <dbReference type="ARBA" id="ARBA00022989"/>
    </source>
</evidence>
<evidence type="ECO:0000256" key="1">
    <source>
        <dbReference type="ARBA" id="ARBA00004370"/>
    </source>
</evidence>
<keyword evidence="4 5" id="KW-0472">Membrane</keyword>
<keyword evidence="3 5" id="KW-1133">Transmembrane helix</keyword>
<keyword evidence="2 5" id="KW-0812">Transmembrane</keyword>
<evidence type="ECO:0000313" key="6">
    <source>
        <dbReference type="EMBL" id="VAW55515.1"/>
    </source>
</evidence>
<gene>
    <name evidence="6" type="ORF">MNBD_GAMMA07-1208</name>
</gene>
<feature type="transmembrane region" description="Helical" evidence="5">
    <location>
        <begin position="217"/>
        <end position="236"/>
    </location>
</feature>
<comment type="subcellular location">
    <subcellularLocation>
        <location evidence="1">Membrane</location>
    </subcellularLocation>
</comment>
<dbReference type="InterPro" id="IPR045214">
    <property type="entry name" value="Surf1/Surf4"/>
</dbReference>
<organism evidence="6">
    <name type="scientific">hydrothermal vent metagenome</name>
    <dbReference type="NCBI Taxonomy" id="652676"/>
    <lineage>
        <taxon>unclassified sequences</taxon>
        <taxon>metagenomes</taxon>
        <taxon>ecological metagenomes</taxon>
    </lineage>
</organism>
<dbReference type="PANTHER" id="PTHR23427:SF2">
    <property type="entry name" value="SURFEIT LOCUS PROTEIN 1"/>
    <property type="match status" value="1"/>
</dbReference>
<dbReference type="InterPro" id="IPR002994">
    <property type="entry name" value="Surf1/Shy1"/>
</dbReference>
<dbReference type="PROSITE" id="PS50895">
    <property type="entry name" value="SURF1"/>
    <property type="match status" value="1"/>
</dbReference>
<dbReference type="EMBL" id="UOFF01000097">
    <property type="protein sequence ID" value="VAW55515.1"/>
    <property type="molecule type" value="Genomic_DNA"/>
</dbReference>
<evidence type="ECO:0000256" key="2">
    <source>
        <dbReference type="ARBA" id="ARBA00022692"/>
    </source>
</evidence>
<evidence type="ECO:0000256" key="5">
    <source>
        <dbReference type="SAM" id="Phobius"/>
    </source>
</evidence>
<dbReference type="Pfam" id="PF02104">
    <property type="entry name" value="SURF1"/>
    <property type="match status" value="1"/>
</dbReference>
<proteinExistence type="predicted"/>